<dbReference type="Proteomes" id="UP000632849">
    <property type="component" value="Unassembled WGS sequence"/>
</dbReference>
<feature type="active site" evidence="1">
    <location>
        <position position="1341"/>
    </location>
</feature>
<feature type="active site" description="Nucleophile" evidence="1">
    <location>
        <position position="1036"/>
    </location>
</feature>
<dbReference type="Gene3D" id="1.10.530.10">
    <property type="match status" value="1"/>
</dbReference>
<dbReference type="InterPro" id="IPR036514">
    <property type="entry name" value="SGNH_hydro_sf"/>
</dbReference>
<evidence type="ECO:0000256" key="2">
    <source>
        <dbReference type="PIRSR" id="PIRSR637460-2"/>
    </source>
</evidence>
<feature type="domain" description="Golvesin/Xly CBD-like" evidence="5">
    <location>
        <begin position="931"/>
        <end position="1020"/>
    </location>
</feature>
<accession>A0A919BQG8</accession>
<feature type="region of interest" description="Disordered" evidence="3">
    <location>
        <begin position="393"/>
        <end position="443"/>
    </location>
</feature>
<name>A0A919BQG8_STRFL</name>
<proteinExistence type="predicted"/>
<feature type="compositionally biased region" description="Polar residues" evidence="3">
    <location>
        <begin position="30"/>
        <end position="45"/>
    </location>
</feature>
<reference evidence="6" key="1">
    <citation type="journal article" date="2014" name="Int. J. Syst. Evol. Microbiol.">
        <title>Complete genome sequence of Corynebacterium casei LMG S-19264T (=DSM 44701T), isolated from a smear-ripened cheese.</title>
        <authorList>
            <consortium name="US DOE Joint Genome Institute (JGI-PGF)"/>
            <person name="Walter F."/>
            <person name="Albersmeier A."/>
            <person name="Kalinowski J."/>
            <person name="Ruckert C."/>
        </authorList>
    </citation>
    <scope>NUCLEOTIDE SEQUENCE</scope>
    <source>
        <strain evidence="6">JCM 4122</strain>
    </source>
</reference>
<sequence length="1361" mass="146383">MVITTTLALLATLPTQAMAEVLQRPDDVKQQQSAEPWTQKATEGTSPGAIPEGRRASVLGNGYAVSEDVAWTTSGDAEGFHILVADAAAGYEWKTAATLSEPGFDADSWIGNACVTESGKRAAVAYAPRTFTNKPELMVRGAFTAIVNLETGRVVKLPHQASLAYFSPGCGEGEDAIFSQLSHEKDEQTGTRLITVDATAGKAGKPLLLHGNVTSAIPTQEGIVAAEGARLVRVEKSGKRKTIARTSGVPFQLRTDKDGGVTFIERLPAPASEKTEDGDSQARRVTAGQIRNGEATPSTLVRGALTEWDLASSADGTVHVTGRAKTLGTLPRTVRNRGGLAKDDRISTRGETAVATAWAAGKDSPLITPDEDGARPVRTELRLLATGRTEVLEALPGGSPLGTTKDRSAGGALSPVLSGGGGTSKASAAMSATADPSPTDPVEAERTCAVPRNDVRKQAFQPTPRQVEWAVNQTVAGTLNKHVSRSANWKNTGMAAYQPQTLFPPTLLYGDGNGIPDRVNDWHIPSQVLLGITAQESNMWQATRFAVPGVTANSLIGNYYGVEYTAGGGQPDPWAINWAKADCGYGITQVTDGMRLADQGIKLSRTQQEAVALDYTANIAAGATILAEKWNQTNKAGLTVNNGHPKHIENWFFALWAYNSGFYEKGSDSAGGDHWGVGFTNNPANPLWKYNRTPFLENASGADDYSHAAHPQDWPYQEKVIGWAARPIAALFAPGDMQAGYRAAWWNSNGDRTRAKPRLDLFCTMENNNCYAGRIGENDSNDPGQGACTLDQEATTNPHWLHCWWNTSVQWKDCNLLSECGNAVHRFNDTYPEQPDANSYPPQCGTGGLPAGTKIIENTPADVTPAGSTSRTCGPSASAGTFAFSFAGWNGTYAGKMDLHQIGAGSNNHFWFSHTRDQDTLDGARTFITGKWTLDESAIGWSRVLVHMPDHGAHTRQAAYVVGGTDSTSPVRVVPQRTRENRWVSLGVFRFTGTPTVSLSTHAEDGGTGEDIAWDAVAFQKLPGKPAHQIVAMGDSFSSGEGASEGNADYYKETNYRDSQNEPTRNACHRSKKTWSRQAKTSAGAYESIGELADRWDASMDYHLIACSGARTYNILRDPENGELAQIHKGYLDQNTTMVTISIGGNDSRFSYVIQKCLISYGSGSCKDKLFDDHDPRIDRDVDGDGYIETNRDGRFTGLPLETALPDLITQVVKVDILAAVEEIHRKAPNAKILLMGYPKLVSGNASCLRLAGLGLSEESNNWLNTVAAHLTGEMRSVGEMARSKGINARFSDPTWAFENKGVCGNPESIHGMVKTLTDSDNTLTDWPLLKAYGLSAQSFHPKISGARLYANAMEATIDGW</sequence>
<gene>
    <name evidence="6" type="ORF">GCM10017667_40160</name>
</gene>
<feature type="signal peptide" evidence="4">
    <location>
        <begin position="1"/>
        <end position="19"/>
    </location>
</feature>
<keyword evidence="7" id="KW-1185">Reference proteome</keyword>
<dbReference type="GO" id="GO:0004806">
    <property type="term" value="F:triacylglycerol lipase activity"/>
    <property type="evidence" value="ECO:0007669"/>
    <property type="project" value="TreeGrafter"/>
</dbReference>
<organism evidence="6 7">
    <name type="scientific">Streptomyces filamentosus</name>
    <name type="common">Streptomyces roseosporus</name>
    <dbReference type="NCBI Taxonomy" id="67294"/>
    <lineage>
        <taxon>Bacteria</taxon>
        <taxon>Bacillati</taxon>
        <taxon>Actinomycetota</taxon>
        <taxon>Actinomycetes</taxon>
        <taxon>Kitasatosporales</taxon>
        <taxon>Streptomycetaceae</taxon>
        <taxon>Streptomyces</taxon>
    </lineage>
</organism>
<dbReference type="PANTHER" id="PTHR37981">
    <property type="entry name" value="LIPASE 2"/>
    <property type="match status" value="1"/>
</dbReference>
<dbReference type="InterPro" id="IPR033803">
    <property type="entry name" value="CBD-like_Golvesin-Xly"/>
</dbReference>
<reference evidence="6" key="2">
    <citation type="submission" date="2020-09" db="EMBL/GenBank/DDBJ databases">
        <authorList>
            <person name="Sun Q."/>
            <person name="Ohkuma M."/>
        </authorList>
    </citation>
    <scope>NUCLEOTIDE SEQUENCE</scope>
    <source>
        <strain evidence="6">JCM 4122</strain>
    </source>
</reference>
<feature type="disulfide bond" evidence="2">
    <location>
        <begin position="1248"/>
        <end position="1304"/>
    </location>
</feature>
<dbReference type="Pfam" id="PF25275">
    <property type="entry name" value="Golvesin_C"/>
    <property type="match status" value="1"/>
</dbReference>
<protein>
    <recommendedName>
        <fullName evidence="5">Golvesin/Xly CBD-like domain-containing protein</fullName>
    </recommendedName>
</protein>
<keyword evidence="2" id="KW-1015">Disulfide bond</keyword>
<evidence type="ECO:0000259" key="5">
    <source>
        <dbReference type="Pfam" id="PF25275"/>
    </source>
</evidence>
<dbReference type="GO" id="GO:0019433">
    <property type="term" value="P:triglyceride catabolic process"/>
    <property type="evidence" value="ECO:0007669"/>
    <property type="project" value="TreeGrafter"/>
</dbReference>
<evidence type="ECO:0000256" key="4">
    <source>
        <dbReference type="SAM" id="SignalP"/>
    </source>
</evidence>
<dbReference type="PANTHER" id="PTHR37981:SF1">
    <property type="entry name" value="SGNH HYDROLASE-TYPE ESTERASE DOMAIN-CONTAINING PROTEIN"/>
    <property type="match status" value="1"/>
</dbReference>
<feature type="region of interest" description="Disordered" evidence="3">
    <location>
        <begin position="1055"/>
        <end position="1074"/>
    </location>
</feature>
<dbReference type="Gene3D" id="3.40.50.1110">
    <property type="entry name" value="SGNH hydrolase"/>
    <property type="match status" value="1"/>
</dbReference>
<dbReference type="InterPro" id="IPR037460">
    <property type="entry name" value="SEST-like"/>
</dbReference>
<evidence type="ECO:0000313" key="6">
    <source>
        <dbReference type="EMBL" id="GHG05319.1"/>
    </source>
</evidence>
<feature type="compositionally biased region" description="Low complexity" evidence="3">
    <location>
        <begin position="424"/>
        <end position="434"/>
    </location>
</feature>
<dbReference type="CDD" id="cd01823">
    <property type="entry name" value="SEST_like"/>
    <property type="match status" value="1"/>
</dbReference>
<evidence type="ECO:0000256" key="1">
    <source>
        <dbReference type="PIRSR" id="PIRSR637460-1"/>
    </source>
</evidence>
<comment type="caution">
    <text evidence="6">The sequence shown here is derived from an EMBL/GenBank/DDBJ whole genome shotgun (WGS) entry which is preliminary data.</text>
</comment>
<feature type="region of interest" description="Disordered" evidence="3">
    <location>
        <begin position="25"/>
        <end position="51"/>
    </location>
</feature>
<keyword evidence="4" id="KW-0732">Signal</keyword>
<dbReference type="EMBL" id="BNBE01000002">
    <property type="protein sequence ID" value="GHG05319.1"/>
    <property type="molecule type" value="Genomic_DNA"/>
</dbReference>
<evidence type="ECO:0000256" key="3">
    <source>
        <dbReference type="SAM" id="MobiDB-lite"/>
    </source>
</evidence>
<feature type="disulfide bond" evidence="2">
    <location>
        <begin position="1068"/>
        <end position="1107"/>
    </location>
</feature>
<evidence type="ECO:0000313" key="7">
    <source>
        <dbReference type="Proteomes" id="UP000632849"/>
    </source>
</evidence>
<dbReference type="SUPFAM" id="SSF52266">
    <property type="entry name" value="SGNH hydrolase"/>
    <property type="match status" value="1"/>
</dbReference>
<feature type="chain" id="PRO_5037433231" description="Golvesin/Xly CBD-like domain-containing protein" evidence="4">
    <location>
        <begin position="20"/>
        <end position="1361"/>
    </location>
</feature>